<evidence type="ECO:0000313" key="2">
    <source>
        <dbReference type="EMBL" id="KAK1395112.1"/>
    </source>
</evidence>
<protein>
    <recommendedName>
        <fullName evidence="1">Helitron helicase-like domain-containing protein</fullName>
    </recommendedName>
</protein>
<comment type="caution">
    <text evidence="2">The sequence shown here is derived from an EMBL/GenBank/DDBJ whole genome shotgun (WGS) entry which is preliminary data.</text>
</comment>
<evidence type="ECO:0000259" key="1">
    <source>
        <dbReference type="Pfam" id="PF14214"/>
    </source>
</evidence>
<dbReference type="AlphaFoldDB" id="A0AAD8J368"/>
<dbReference type="Proteomes" id="UP001237642">
    <property type="component" value="Unassembled WGS sequence"/>
</dbReference>
<sequence length="336" mass="38937">MQRIVKYYTYSMQQANLQTAAESLHRNDVIGNDTTPMEATPTTHANEINGQPQIALYKKPWNFGPPTYKCKYCCAILWYEERIQKSHNISQPKFTFCCMEGRVQIPLLREPPALLKYLQSSESGKKGIKFMENIRAYNCMFAMTSLGVRVDSTINKTRGPYVFRVSGVNIHFIGSLVPKKGERPKYAQLYIYDTENEVRNRIGIMQKNGPNEAIDEEIVTQLSNMLDETNNHLVKSFRQARDRLQQRLNEGHTLLRSGRLLQQYIVDCYMTIEEERFRWIRLNQEKLRSDLYYGLMDAVHRGDSDCAKVGKSIILPSSHTGGPRTFWKSDCKFIHN</sequence>
<accession>A0AAD8J368</accession>
<dbReference type="InterPro" id="IPR025476">
    <property type="entry name" value="Helitron_helicase-like"/>
</dbReference>
<name>A0AAD8J368_9APIA</name>
<feature type="domain" description="Helitron helicase-like" evidence="1">
    <location>
        <begin position="242"/>
        <end position="325"/>
    </location>
</feature>
<keyword evidence="3" id="KW-1185">Reference proteome</keyword>
<reference evidence="2" key="1">
    <citation type="submission" date="2023-02" db="EMBL/GenBank/DDBJ databases">
        <title>Genome of toxic invasive species Heracleum sosnowskyi carries increased number of genes despite the absence of recent whole-genome duplications.</title>
        <authorList>
            <person name="Schelkunov M."/>
            <person name="Shtratnikova V."/>
            <person name="Makarenko M."/>
            <person name="Klepikova A."/>
            <person name="Omelchenko D."/>
            <person name="Novikova G."/>
            <person name="Obukhova E."/>
            <person name="Bogdanov V."/>
            <person name="Penin A."/>
            <person name="Logacheva M."/>
        </authorList>
    </citation>
    <scope>NUCLEOTIDE SEQUENCE</scope>
    <source>
        <strain evidence="2">Hsosn_3</strain>
        <tissue evidence="2">Leaf</tissue>
    </source>
</reference>
<dbReference type="EMBL" id="JAUIZM010000003">
    <property type="protein sequence ID" value="KAK1395112.1"/>
    <property type="molecule type" value="Genomic_DNA"/>
</dbReference>
<dbReference type="PANTHER" id="PTHR45786">
    <property type="entry name" value="DNA BINDING PROTEIN-LIKE"/>
    <property type="match status" value="1"/>
</dbReference>
<dbReference type="Pfam" id="PF14214">
    <property type="entry name" value="Helitron_like_N"/>
    <property type="match status" value="1"/>
</dbReference>
<organism evidence="2 3">
    <name type="scientific">Heracleum sosnowskyi</name>
    <dbReference type="NCBI Taxonomy" id="360622"/>
    <lineage>
        <taxon>Eukaryota</taxon>
        <taxon>Viridiplantae</taxon>
        <taxon>Streptophyta</taxon>
        <taxon>Embryophyta</taxon>
        <taxon>Tracheophyta</taxon>
        <taxon>Spermatophyta</taxon>
        <taxon>Magnoliopsida</taxon>
        <taxon>eudicotyledons</taxon>
        <taxon>Gunneridae</taxon>
        <taxon>Pentapetalae</taxon>
        <taxon>asterids</taxon>
        <taxon>campanulids</taxon>
        <taxon>Apiales</taxon>
        <taxon>Apiaceae</taxon>
        <taxon>Apioideae</taxon>
        <taxon>apioid superclade</taxon>
        <taxon>Tordylieae</taxon>
        <taxon>Tordyliinae</taxon>
        <taxon>Heracleum</taxon>
    </lineage>
</organism>
<gene>
    <name evidence="2" type="ORF">POM88_014168</name>
</gene>
<proteinExistence type="predicted"/>
<reference evidence="2" key="2">
    <citation type="submission" date="2023-05" db="EMBL/GenBank/DDBJ databases">
        <authorList>
            <person name="Schelkunov M.I."/>
        </authorList>
    </citation>
    <scope>NUCLEOTIDE SEQUENCE</scope>
    <source>
        <strain evidence="2">Hsosn_3</strain>
        <tissue evidence="2">Leaf</tissue>
    </source>
</reference>
<evidence type="ECO:0000313" key="3">
    <source>
        <dbReference type="Proteomes" id="UP001237642"/>
    </source>
</evidence>
<dbReference type="PANTHER" id="PTHR45786:SF74">
    <property type="entry name" value="ATP-DEPENDENT DNA HELICASE"/>
    <property type="match status" value="1"/>
</dbReference>